<feature type="transmembrane region" description="Helical" evidence="10">
    <location>
        <begin position="107"/>
        <end position="127"/>
    </location>
</feature>
<dbReference type="EMBL" id="CP040749">
    <property type="protein sequence ID" value="QCX40738.1"/>
    <property type="molecule type" value="Genomic_DNA"/>
</dbReference>
<evidence type="ECO:0000256" key="6">
    <source>
        <dbReference type="ARBA" id="ARBA00022475"/>
    </source>
</evidence>
<comment type="similarity">
    <text evidence="3">Belongs to the nicotinamide ribonucleoside (NR) uptake permease (TC 4.B.1) family.</text>
</comment>
<proteinExistence type="inferred from homology"/>
<evidence type="ECO:0000256" key="7">
    <source>
        <dbReference type="ARBA" id="ARBA00022692"/>
    </source>
</evidence>
<feature type="transmembrane region" description="Helical" evidence="10">
    <location>
        <begin position="43"/>
        <end position="63"/>
    </location>
</feature>
<evidence type="ECO:0000313" key="12">
    <source>
        <dbReference type="Proteomes" id="UP000306229"/>
    </source>
</evidence>
<evidence type="ECO:0000256" key="10">
    <source>
        <dbReference type="SAM" id="Phobius"/>
    </source>
</evidence>
<dbReference type="Proteomes" id="UP000306229">
    <property type="component" value="Chromosome"/>
</dbReference>
<comment type="function">
    <text evidence="1">Required for nicotinamide riboside transport across the inner membrane.</text>
</comment>
<gene>
    <name evidence="11" type="ORF">FF125_20680</name>
</gene>
<dbReference type="GO" id="GO:0005886">
    <property type="term" value="C:plasma membrane"/>
    <property type="evidence" value="ECO:0007669"/>
    <property type="project" value="UniProtKB-SubCell"/>
</dbReference>
<reference evidence="11 12" key="1">
    <citation type="submission" date="2019-05" db="EMBL/GenBank/DDBJ databases">
        <title>Algicella ahnfeltiae gen. nov., sp. nov., a novel marine bacterium of the family Flavobacteriaceae isolated from a red alga.</title>
        <authorList>
            <person name="Nedashkovskaya O.I."/>
            <person name="Kukhlevskiy A.D."/>
            <person name="Kim S.-G."/>
            <person name="Zhukova N.V."/>
            <person name="Mikhailov V.V."/>
        </authorList>
    </citation>
    <scope>NUCLEOTIDE SEQUENCE [LARGE SCALE GENOMIC DNA]</scope>
    <source>
        <strain evidence="11 12">10Alg115</strain>
    </source>
</reference>
<dbReference type="AlphaFoldDB" id="A0A5B7TWW8"/>
<name>A0A5B7TWW8_9FLAO</name>
<keyword evidence="9 10" id="KW-0472">Membrane</keyword>
<keyword evidence="8 10" id="KW-1133">Transmembrane helix</keyword>
<dbReference type="GO" id="GO:0034257">
    <property type="term" value="F:nicotinamide riboside transmembrane transporter activity"/>
    <property type="evidence" value="ECO:0007669"/>
    <property type="project" value="InterPro"/>
</dbReference>
<feature type="transmembrane region" description="Helical" evidence="10">
    <location>
        <begin position="207"/>
        <end position="225"/>
    </location>
</feature>
<sequence>MNQIIDFFLEPYRTATTFDIVLEFLAMLFGVVGVWYGKKENILVYPLGIISTCIYVYICYKFVLYGDFIINIYYTIMSIFGWYMWSKVIDDKENHIPITRTNTSDKLKAFGIFIFTSLFVILVYRYYNVMPNNLGFTDSVNYAFTNMTSGSLDDFRKITPFLDTFTTGIFFAAMWLMALKKIEHWILWIMGNIVAIPLYFVKGLGFTGIQFIILLVIAYLGYKQWKKSLDNQKMQML</sequence>
<keyword evidence="5" id="KW-0813">Transport</keyword>
<feature type="transmembrane region" description="Helical" evidence="10">
    <location>
        <begin position="20"/>
        <end position="36"/>
    </location>
</feature>
<dbReference type="Pfam" id="PF04973">
    <property type="entry name" value="NMN_transporter"/>
    <property type="match status" value="1"/>
</dbReference>
<evidence type="ECO:0000256" key="1">
    <source>
        <dbReference type="ARBA" id="ARBA00002672"/>
    </source>
</evidence>
<evidence type="ECO:0000256" key="8">
    <source>
        <dbReference type="ARBA" id="ARBA00022989"/>
    </source>
</evidence>
<dbReference type="OrthoDB" id="9791248at2"/>
<keyword evidence="6" id="KW-1003">Cell membrane</keyword>
<feature type="transmembrane region" description="Helical" evidence="10">
    <location>
        <begin position="185"/>
        <end position="201"/>
    </location>
</feature>
<feature type="transmembrane region" description="Helical" evidence="10">
    <location>
        <begin position="158"/>
        <end position="178"/>
    </location>
</feature>
<accession>A0A5B7TWW8</accession>
<dbReference type="RefSeq" id="WP_138951975.1">
    <property type="nucleotide sequence ID" value="NZ_CP040749.1"/>
</dbReference>
<comment type="subcellular location">
    <subcellularLocation>
        <location evidence="2">Cell membrane</location>
        <topology evidence="2">Multi-pass membrane protein</topology>
    </subcellularLocation>
</comment>
<dbReference type="NCBIfam" id="TIGR01528">
    <property type="entry name" value="NMN_trans_PnuC"/>
    <property type="match status" value="1"/>
</dbReference>
<dbReference type="PANTHER" id="PTHR36122">
    <property type="entry name" value="NICOTINAMIDE RIBOSIDE TRANSPORTER PNUC"/>
    <property type="match status" value="1"/>
</dbReference>
<evidence type="ECO:0000313" key="11">
    <source>
        <dbReference type="EMBL" id="QCX40738.1"/>
    </source>
</evidence>
<protein>
    <recommendedName>
        <fullName evidence="4">Nicotinamide riboside transporter PnuC</fullName>
    </recommendedName>
</protein>
<keyword evidence="12" id="KW-1185">Reference proteome</keyword>
<evidence type="ECO:0000256" key="2">
    <source>
        <dbReference type="ARBA" id="ARBA00004651"/>
    </source>
</evidence>
<evidence type="ECO:0000256" key="9">
    <source>
        <dbReference type="ARBA" id="ARBA00023136"/>
    </source>
</evidence>
<dbReference type="PANTHER" id="PTHR36122:SF2">
    <property type="entry name" value="NICOTINAMIDE RIBOSIDE TRANSPORTER PNUC"/>
    <property type="match status" value="1"/>
</dbReference>
<evidence type="ECO:0000256" key="3">
    <source>
        <dbReference type="ARBA" id="ARBA00006669"/>
    </source>
</evidence>
<evidence type="ECO:0000256" key="5">
    <source>
        <dbReference type="ARBA" id="ARBA00022448"/>
    </source>
</evidence>
<evidence type="ECO:0000256" key="4">
    <source>
        <dbReference type="ARBA" id="ARBA00017522"/>
    </source>
</evidence>
<dbReference type="KEGG" id="fbe:FF125_20680"/>
<keyword evidence="7 10" id="KW-0812">Transmembrane</keyword>
<dbReference type="InterPro" id="IPR006419">
    <property type="entry name" value="NMN_transpt_PnuC"/>
</dbReference>
<feature type="transmembrane region" description="Helical" evidence="10">
    <location>
        <begin position="69"/>
        <end position="86"/>
    </location>
</feature>
<organism evidence="11 12">
    <name type="scientific">Aureibaculum algae</name>
    <dbReference type="NCBI Taxonomy" id="2584122"/>
    <lineage>
        <taxon>Bacteria</taxon>
        <taxon>Pseudomonadati</taxon>
        <taxon>Bacteroidota</taxon>
        <taxon>Flavobacteriia</taxon>
        <taxon>Flavobacteriales</taxon>
        <taxon>Flavobacteriaceae</taxon>
        <taxon>Aureibaculum</taxon>
    </lineage>
</organism>